<reference evidence="10 11" key="1">
    <citation type="submission" date="2021-02" db="EMBL/GenBank/DDBJ databases">
        <title>Variation within the Batrachochytrium salamandrivorans European outbreak.</title>
        <authorList>
            <person name="Kelly M."/>
            <person name="Pasmans F."/>
            <person name="Shea T.P."/>
            <person name="Munoz J.F."/>
            <person name="Carranza S."/>
            <person name="Cuomo C.A."/>
            <person name="Martel A."/>
        </authorList>
    </citation>
    <scope>NUCLEOTIDE SEQUENCE [LARGE SCALE GENOMIC DNA]</scope>
    <source>
        <strain evidence="10 11">AMFP18/2</strain>
    </source>
</reference>
<feature type="domain" description="GIY-YIG" evidence="9">
    <location>
        <begin position="6"/>
        <end position="90"/>
    </location>
</feature>
<comment type="caution">
    <text evidence="10">The sequence shown here is derived from an EMBL/GenBank/DDBJ whole genome shotgun (WGS) entry which is preliminary data.</text>
</comment>
<name>A0ABQ8F9N0_9FUNG</name>
<comment type="function">
    <text evidence="8">Catalytic subunit of the SLX1-SLX4 structure-specific endonuclease that resolves DNA secondary structures generated during DNA repair and recombination. Has endonuclease activity towards branched DNA substrates, introducing single-strand cuts in duplex DNA close to junctions with ss-DNA.</text>
</comment>
<dbReference type="Pfam" id="PF01541">
    <property type="entry name" value="GIY-YIG"/>
    <property type="match status" value="1"/>
</dbReference>
<dbReference type="Proteomes" id="UP001648503">
    <property type="component" value="Unassembled WGS sequence"/>
</dbReference>
<dbReference type="Pfam" id="PF21202">
    <property type="entry name" value="SLX1_C"/>
    <property type="match status" value="1"/>
</dbReference>
<organism evidence="10 11">
    <name type="scientific">Batrachochytrium salamandrivorans</name>
    <dbReference type="NCBI Taxonomy" id="1357716"/>
    <lineage>
        <taxon>Eukaryota</taxon>
        <taxon>Fungi</taxon>
        <taxon>Fungi incertae sedis</taxon>
        <taxon>Chytridiomycota</taxon>
        <taxon>Chytridiomycota incertae sedis</taxon>
        <taxon>Chytridiomycetes</taxon>
        <taxon>Rhizophydiales</taxon>
        <taxon>Rhizophydiales incertae sedis</taxon>
        <taxon>Batrachochytrium</taxon>
    </lineage>
</organism>
<dbReference type="CDD" id="cd10455">
    <property type="entry name" value="GIY-YIG_SLX1"/>
    <property type="match status" value="1"/>
</dbReference>
<evidence type="ECO:0000259" key="9">
    <source>
        <dbReference type="PROSITE" id="PS50164"/>
    </source>
</evidence>
<gene>
    <name evidence="10" type="ORF">BASA50_006500</name>
</gene>
<evidence type="ECO:0000256" key="7">
    <source>
        <dbReference type="ARBA" id="ARBA00023242"/>
    </source>
</evidence>
<keyword evidence="1 8" id="KW-0540">Nuclease</keyword>
<evidence type="ECO:0000256" key="4">
    <source>
        <dbReference type="ARBA" id="ARBA00022801"/>
    </source>
</evidence>
<dbReference type="InterPro" id="IPR035901">
    <property type="entry name" value="GIY-YIG_endonuc_sf"/>
</dbReference>
<dbReference type="InterPro" id="IPR013083">
    <property type="entry name" value="Znf_RING/FYVE/PHD"/>
</dbReference>
<evidence type="ECO:0000256" key="1">
    <source>
        <dbReference type="ARBA" id="ARBA00022722"/>
    </source>
</evidence>
<keyword evidence="3 8" id="KW-0227">DNA damage</keyword>
<keyword evidence="6 8" id="KW-0234">DNA repair</keyword>
<dbReference type="InterPro" id="IPR050381">
    <property type="entry name" value="SLX1_endonuclease"/>
</dbReference>
<keyword evidence="5 8" id="KW-0233">DNA recombination</keyword>
<comment type="caution">
    <text evidence="8">Lacks conserved residue(s) required for the propagation of feature annotation.</text>
</comment>
<dbReference type="InterPro" id="IPR048749">
    <property type="entry name" value="SLX1_C"/>
</dbReference>
<keyword evidence="7 8" id="KW-0539">Nucleus</keyword>
<comment type="subcellular location">
    <subcellularLocation>
        <location evidence="8">Nucleus</location>
    </subcellularLocation>
</comment>
<sequence length="427" mass="46638">MSDRPFFYSCYLLRSCLSNTSSTIPAYIGSTPDPARRLRQHNGIVSGGAKSTQRHRPWDMVAIVHGFPSEVTALQFEWAWQNPHKSRHCKGGHFTRTPSNRLVRGKLKVLAEMLHLEYWTRWPLHIAFTADDVYRVFKELRQPPPHVHVRVSALSDVLGCVKDVVGTLDVHSETDCIICYETLALANQASWMRCLTPNCKMRAHVICLSGWFIQHEQRTTAAAAATTTAAGCGETCHPLLPVSGTCPICRLDLAWGTLVSDLRSRVAGFVIGVRSTAPVSGSAVTSILGTDTAQVTAAETVLLASMDDHQLVVLSDTDTDTDDMCDASLICVSDLVLDDRHQDLPHTRSSGNAYAGPHGVGMISAARHLGNRDSRKRSLKPIMLLDDSHSDASDEENVISVQPGSVVSGVTALVHDDSEDEELLQGL</sequence>
<comment type="cofactor">
    <cofactor evidence="8">
        <name>a divalent metal cation</name>
        <dbReference type="ChEBI" id="CHEBI:60240"/>
    </cofactor>
</comment>
<evidence type="ECO:0000256" key="5">
    <source>
        <dbReference type="ARBA" id="ARBA00023172"/>
    </source>
</evidence>
<evidence type="ECO:0000256" key="6">
    <source>
        <dbReference type="ARBA" id="ARBA00023204"/>
    </source>
</evidence>
<comment type="similarity">
    <text evidence="8">Belongs to the SLX1 family.</text>
</comment>
<keyword evidence="4 8" id="KW-0378">Hydrolase</keyword>
<evidence type="ECO:0000256" key="8">
    <source>
        <dbReference type="HAMAP-Rule" id="MF_03100"/>
    </source>
</evidence>
<accession>A0ABQ8F9N0</accession>
<dbReference type="PANTHER" id="PTHR20208:SF10">
    <property type="entry name" value="STRUCTURE-SPECIFIC ENDONUCLEASE SUBUNIT SLX1"/>
    <property type="match status" value="1"/>
</dbReference>
<evidence type="ECO:0000313" key="10">
    <source>
        <dbReference type="EMBL" id="KAH6594550.1"/>
    </source>
</evidence>
<comment type="subunit">
    <text evidence="8">Forms a heterodimer with SLX4.</text>
</comment>
<keyword evidence="2 8" id="KW-0255">Endonuclease</keyword>
<evidence type="ECO:0000313" key="11">
    <source>
        <dbReference type="Proteomes" id="UP001648503"/>
    </source>
</evidence>
<evidence type="ECO:0000256" key="3">
    <source>
        <dbReference type="ARBA" id="ARBA00022763"/>
    </source>
</evidence>
<dbReference type="HAMAP" id="MF_03100">
    <property type="entry name" value="Endonuc_su_Slx1"/>
    <property type="match status" value="1"/>
</dbReference>
<keyword evidence="11" id="KW-1185">Reference proteome</keyword>
<proteinExistence type="inferred from homology"/>
<dbReference type="EMBL" id="JAFCIX010000332">
    <property type="protein sequence ID" value="KAH6594550.1"/>
    <property type="molecule type" value="Genomic_DNA"/>
</dbReference>
<dbReference type="InterPro" id="IPR027520">
    <property type="entry name" value="Slx1"/>
</dbReference>
<dbReference type="Gene3D" id="3.40.1440.10">
    <property type="entry name" value="GIY-YIG endonuclease"/>
    <property type="match status" value="1"/>
</dbReference>
<dbReference type="InterPro" id="IPR000305">
    <property type="entry name" value="GIY-YIG_endonuc"/>
</dbReference>
<dbReference type="Gene3D" id="3.30.40.10">
    <property type="entry name" value="Zinc/RING finger domain, C3HC4 (zinc finger)"/>
    <property type="match status" value="1"/>
</dbReference>
<protein>
    <recommendedName>
        <fullName evidence="9">GIY-YIG domain-containing protein</fullName>
    </recommendedName>
</protein>
<evidence type="ECO:0000256" key="2">
    <source>
        <dbReference type="ARBA" id="ARBA00022759"/>
    </source>
</evidence>
<dbReference type="PROSITE" id="PS50164">
    <property type="entry name" value="GIY_YIG"/>
    <property type="match status" value="1"/>
</dbReference>
<dbReference type="PANTHER" id="PTHR20208">
    <property type="entry name" value="STRUCTURE-SPECIFIC ENDONUCLEASE SUBUNIT SLX1"/>
    <property type="match status" value="1"/>
</dbReference>